<dbReference type="EMBL" id="JARWBG010000022">
    <property type="protein sequence ID" value="MDH2390912.1"/>
    <property type="molecule type" value="Genomic_DNA"/>
</dbReference>
<feature type="chain" id="PRO_5046587142" description="Secreted protein" evidence="1">
    <location>
        <begin position="33"/>
        <end position="135"/>
    </location>
</feature>
<sequence>MKAIKTMKTQRARRAIGASALALALAVGGGWAAQAETGTAAASQEKRDTAGPAAGAVPGYEVVRLPNANVPNFQRRTVYCPAGKVVLGGGAEARGNDAILVGSFPTDDNRGWIGLGRQNAYSSVGISVFAICANS</sequence>
<comment type="caution">
    <text evidence="2">The sequence shown here is derived from an EMBL/GenBank/DDBJ whole genome shotgun (WGS) entry which is preliminary data.</text>
</comment>
<protein>
    <recommendedName>
        <fullName evidence="4">Secreted protein</fullName>
    </recommendedName>
</protein>
<feature type="signal peptide" evidence="1">
    <location>
        <begin position="1"/>
        <end position="32"/>
    </location>
</feature>
<dbReference type="RefSeq" id="WP_279929583.1">
    <property type="nucleotide sequence ID" value="NZ_JARWBG010000022.1"/>
</dbReference>
<evidence type="ECO:0000256" key="1">
    <source>
        <dbReference type="SAM" id="SignalP"/>
    </source>
</evidence>
<organism evidence="2 3">
    <name type="scientific">Streptomyces chengmaiensis</name>
    <dbReference type="NCBI Taxonomy" id="3040919"/>
    <lineage>
        <taxon>Bacteria</taxon>
        <taxon>Bacillati</taxon>
        <taxon>Actinomycetota</taxon>
        <taxon>Actinomycetes</taxon>
        <taxon>Kitasatosporales</taxon>
        <taxon>Streptomycetaceae</taxon>
        <taxon>Streptomyces</taxon>
    </lineage>
</organism>
<reference evidence="2 3" key="1">
    <citation type="submission" date="2023-04" db="EMBL/GenBank/DDBJ databases">
        <title>Streptomyces chengmaiensis sp. nov. isolated from the stem of mangrove plant in Hainan.</title>
        <authorList>
            <person name="Huang X."/>
            <person name="Zhou S."/>
            <person name="Chu X."/>
            <person name="Xie Y."/>
            <person name="Lin Y."/>
        </authorList>
    </citation>
    <scope>NUCLEOTIDE SEQUENCE [LARGE SCALE GENOMIC DNA]</scope>
    <source>
        <strain evidence="2 3">HNM0663</strain>
    </source>
</reference>
<dbReference type="Proteomes" id="UP001223144">
    <property type="component" value="Unassembled WGS sequence"/>
</dbReference>
<evidence type="ECO:0008006" key="4">
    <source>
        <dbReference type="Google" id="ProtNLM"/>
    </source>
</evidence>
<accession>A0ABT6HQB3</accession>
<name>A0ABT6HQB3_9ACTN</name>
<evidence type="ECO:0000313" key="3">
    <source>
        <dbReference type="Proteomes" id="UP001223144"/>
    </source>
</evidence>
<gene>
    <name evidence="2" type="ORF">QCN29_19370</name>
</gene>
<keyword evidence="3" id="KW-1185">Reference proteome</keyword>
<proteinExistence type="predicted"/>
<evidence type="ECO:0000313" key="2">
    <source>
        <dbReference type="EMBL" id="MDH2390912.1"/>
    </source>
</evidence>
<keyword evidence="1" id="KW-0732">Signal</keyword>